<feature type="compositionally biased region" description="Polar residues" evidence="1">
    <location>
        <begin position="1"/>
        <end position="11"/>
    </location>
</feature>
<name>A0A915K9V8_ROMCU</name>
<feature type="region of interest" description="Disordered" evidence="1">
    <location>
        <begin position="1"/>
        <end position="35"/>
    </location>
</feature>
<organism evidence="2 3">
    <name type="scientific">Romanomermis culicivorax</name>
    <name type="common">Nematode worm</name>
    <dbReference type="NCBI Taxonomy" id="13658"/>
    <lineage>
        <taxon>Eukaryota</taxon>
        <taxon>Metazoa</taxon>
        <taxon>Ecdysozoa</taxon>
        <taxon>Nematoda</taxon>
        <taxon>Enoplea</taxon>
        <taxon>Dorylaimia</taxon>
        <taxon>Mermithida</taxon>
        <taxon>Mermithoidea</taxon>
        <taxon>Mermithidae</taxon>
        <taxon>Romanomermis</taxon>
    </lineage>
</organism>
<dbReference type="AlphaFoldDB" id="A0A915K9V8"/>
<evidence type="ECO:0000313" key="2">
    <source>
        <dbReference type="Proteomes" id="UP000887565"/>
    </source>
</evidence>
<evidence type="ECO:0000256" key="1">
    <source>
        <dbReference type="SAM" id="MobiDB-lite"/>
    </source>
</evidence>
<protein>
    <submittedName>
        <fullName evidence="3">Uncharacterized protein</fullName>
    </submittedName>
</protein>
<reference evidence="3" key="1">
    <citation type="submission" date="2022-11" db="UniProtKB">
        <authorList>
            <consortium name="WormBaseParasite"/>
        </authorList>
    </citation>
    <scope>IDENTIFICATION</scope>
</reference>
<proteinExistence type="predicted"/>
<dbReference type="WBParaSite" id="nRc.2.0.1.t34920-RA">
    <property type="protein sequence ID" value="nRc.2.0.1.t34920-RA"/>
    <property type="gene ID" value="nRc.2.0.1.g34920"/>
</dbReference>
<evidence type="ECO:0000313" key="3">
    <source>
        <dbReference type="WBParaSite" id="nRc.2.0.1.t34920-RA"/>
    </source>
</evidence>
<dbReference type="Proteomes" id="UP000887565">
    <property type="component" value="Unplaced"/>
</dbReference>
<accession>A0A915K9V8</accession>
<sequence>MNNEKITNSFISRAHSADNGHVLDNSFKNNFPPVREMPEKNFARLKKYSLYTEEAEQMTSAAAR</sequence>
<keyword evidence="2" id="KW-1185">Reference proteome</keyword>